<feature type="domain" description="UPF0261" evidence="2">
    <location>
        <begin position="185"/>
        <end position="402"/>
    </location>
</feature>
<dbReference type="Proteomes" id="UP000319148">
    <property type="component" value="Unassembled WGS sequence"/>
</dbReference>
<dbReference type="Gene3D" id="3.40.50.12020">
    <property type="entry name" value="Uncharacterised protein family UPF0261, NN domain"/>
    <property type="match status" value="1"/>
</dbReference>
<dbReference type="NCBIfam" id="NF002674">
    <property type="entry name" value="PRK02399.1-2"/>
    <property type="match status" value="1"/>
</dbReference>
<keyword evidence="4" id="KW-1185">Reference proteome</keyword>
<dbReference type="OrthoDB" id="9776369at2"/>
<dbReference type="Pfam" id="PF06792">
    <property type="entry name" value="UPF0261"/>
    <property type="match status" value="1"/>
</dbReference>
<reference evidence="4" key="1">
    <citation type="submission" date="2019-06" db="EMBL/GenBank/DDBJ databases">
        <title>The complete genome of Emcibacter congregatus ZYLT.</title>
        <authorList>
            <person name="Zhao Z."/>
        </authorList>
    </citation>
    <scope>NUCLEOTIDE SEQUENCE [LARGE SCALE GENOMIC DNA]</scope>
    <source>
        <strain evidence="4">MCCC 1A06723</strain>
    </source>
</reference>
<dbReference type="InterPro" id="IPR008322">
    <property type="entry name" value="UPF0261"/>
</dbReference>
<dbReference type="InterPro" id="IPR044122">
    <property type="entry name" value="UPF0261_N"/>
</dbReference>
<proteinExistence type="predicted"/>
<evidence type="ECO:0000259" key="1">
    <source>
        <dbReference type="Pfam" id="PF06792"/>
    </source>
</evidence>
<evidence type="ECO:0000313" key="3">
    <source>
        <dbReference type="EMBL" id="TPD57368.1"/>
    </source>
</evidence>
<dbReference type="PIRSF" id="PIRSF033271">
    <property type="entry name" value="UCP033271"/>
    <property type="match status" value="1"/>
</dbReference>
<sequence>MSKPRVLLIIPQDTKQQEARFAREILEEAGCEVVHLDPSVRKTLGGAEISPEQIAAAAGTTIEQVRAIGHEGKIQDVMIEGSLKMAHAADEQAPLSGILSIGGSMGTSLSTKIMRSFPYGLPKVMVSTIASGFTAPYVGVKDIVMMYSVTDISGLNSINSEVYRNAALGISAMAKGYTPTTGSDKPLVLITTLGTTEPAAKRIRDALVEDGCEVMIFHSSGAGGPTLDSIAAERDVALVLDMSVTEMVDYLFDGLANAGPERGKAGLARGIPTIVVPGNADFIIGGPIDEAKAKYPGKKAYHIHNAAMTAVRTTLEDLKKIGDHLAAMMAEAKGPVRLFVPLHGLSSHDSPEGHLYDPSLPPPFADYLKTVITDNVTMEAVDAHINDVAFSDEIIAAAREMMRNSK</sequence>
<dbReference type="AlphaFoldDB" id="A0A501PB02"/>
<feature type="domain" description="UPF0261" evidence="1">
    <location>
        <begin position="5"/>
        <end position="178"/>
    </location>
</feature>
<organism evidence="3 4">
    <name type="scientific">Emcibacter nanhaiensis</name>
    <dbReference type="NCBI Taxonomy" id="1505037"/>
    <lineage>
        <taxon>Bacteria</taxon>
        <taxon>Pseudomonadati</taxon>
        <taxon>Pseudomonadota</taxon>
        <taxon>Alphaproteobacteria</taxon>
        <taxon>Emcibacterales</taxon>
        <taxon>Emcibacteraceae</taxon>
        <taxon>Emcibacter</taxon>
    </lineage>
</organism>
<dbReference type="PANTHER" id="PTHR31862">
    <property type="entry name" value="UPF0261 DOMAIN PROTEIN (AFU_ORTHOLOGUE AFUA_1G10120)"/>
    <property type="match status" value="1"/>
</dbReference>
<comment type="caution">
    <text evidence="3">The sequence shown here is derived from an EMBL/GenBank/DDBJ whole genome shotgun (WGS) entry which is preliminary data.</text>
</comment>
<dbReference type="Pfam" id="PF23189">
    <property type="entry name" value="UPF0261_C"/>
    <property type="match status" value="1"/>
</dbReference>
<dbReference type="PANTHER" id="PTHR31862:SF1">
    <property type="entry name" value="UPF0261 DOMAIN PROTEIN (AFU_ORTHOLOGUE AFUA_1G10120)"/>
    <property type="match status" value="1"/>
</dbReference>
<gene>
    <name evidence="3" type="ORF">FIV46_14680</name>
</gene>
<evidence type="ECO:0000259" key="2">
    <source>
        <dbReference type="Pfam" id="PF23189"/>
    </source>
</evidence>
<name>A0A501PB02_9PROT</name>
<accession>A0A501PB02</accession>
<dbReference type="EMBL" id="VFIY01000018">
    <property type="protein sequence ID" value="TPD57368.1"/>
    <property type="molecule type" value="Genomic_DNA"/>
</dbReference>
<dbReference type="Gene3D" id="3.40.50.12030">
    <property type="entry name" value="Uncharacterised protein family UPF0261, NC domain"/>
    <property type="match status" value="1"/>
</dbReference>
<evidence type="ECO:0000313" key="4">
    <source>
        <dbReference type="Proteomes" id="UP000319148"/>
    </source>
</evidence>
<dbReference type="CDD" id="cd15488">
    <property type="entry name" value="Tm-1-like"/>
    <property type="match status" value="1"/>
</dbReference>
<dbReference type="RefSeq" id="WP_139941683.1">
    <property type="nucleotide sequence ID" value="NZ_JBHSYP010000005.1"/>
</dbReference>
<dbReference type="InterPro" id="IPR056778">
    <property type="entry name" value="UPF0261_C"/>
</dbReference>
<dbReference type="InterPro" id="IPR051353">
    <property type="entry name" value="Tobamovirus_resist_UPF0261"/>
</dbReference>
<protein>
    <submittedName>
        <fullName evidence="3">UPF0261 family protein</fullName>
    </submittedName>
</protein>